<dbReference type="EMBL" id="MU393434">
    <property type="protein sequence ID" value="KAI4868984.1"/>
    <property type="molecule type" value="Genomic_DNA"/>
</dbReference>
<comment type="caution">
    <text evidence="1">The sequence shown here is derived from an EMBL/GenBank/DDBJ whole genome shotgun (WGS) entry which is preliminary data.</text>
</comment>
<name>A0ACB9ZC15_9PEZI</name>
<evidence type="ECO:0000313" key="2">
    <source>
        <dbReference type="Proteomes" id="UP001497700"/>
    </source>
</evidence>
<sequence length="624" mass="71676">MKFLRDLFLVPVAIQVVVVIAGRPGGPNGIGSGGGRGNAFGGSNRNGVAGAHGHAPPGSQNSNYNGIGAGNGHGPGGSYSQGQSDTYNSQGIDSIVSAIRSADQQVHTVNRAIRGVKSGGTINNLDSTLQSLTSTIKTTTTAIQNGGPLEAGDMQSLNSAIQPFRQSIGSFVTQLVTRRDTIAELCGCRTIEGAVNQIRSSTRVMFDGIKNRYNNGGQSRGGHGFNDLHSLDSGIASYLNHGFAAFGFTNCVYKHLGGFNRDGCKDRIYHIHVYVFFYVGLFISLNVHYAFKLWERRIRRLFEYIWNKHRDCIRTRHNHINSHAYVQEPRQHTYIDYHKYANEHWVAVDNRNSDLHVDCHTFREHIYINFHYNWSKHARRIWDEHIYIYYHEHVHECRVSLHLHHHEDRDEYRGSGWDEHNYGNDRDRNGNSLDVHTHKDEHQDEHDKRLRFGNSNFDIDPDKYINVYLFQRRNEYCVGYNYFHHNPDHHQWQLSSNHYIDWYQVRDWCSRNYSFRSDDNRANRDRDQHVNGSGFSGFRGFGIHGHTRCNSSNKHCLRGEYAGYLDHSNAIGPGEHRHNWLERRFCLVGKSWDWDGDRCKCAKEDDYWGDCEKNYEDSNSVGRK</sequence>
<proteinExistence type="predicted"/>
<protein>
    <submittedName>
        <fullName evidence="1">Uncharacterized protein</fullName>
    </submittedName>
</protein>
<evidence type="ECO:0000313" key="1">
    <source>
        <dbReference type="EMBL" id="KAI4868984.1"/>
    </source>
</evidence>
<organism evidence="1 2">
    <name type="scientific">Hypoxylon rubiginosum</name>
    <dbReference type="NCBI Taxonomy" id="110542"/>
    <lineage>
        <taxon>Eukaryota</taxon>
        <taxon>Fungi</taxon>
        <taxon>Dikarya</taxon>
        <taxon>Ascomycota</taxon>
        <taxon>Pezizomycotina</taxon>
        <taxon>Sordariomycetes</taxon>
        <taxon>Xylariomycetidae</taxon>
        <taxon>Xylariales</taxon>
        <taxon>Hypoxylaceae</taxon>
        <taxon>Hypoxylon</taxon>
    </lineage>
</organism>
<keyword evidence="2" id="KW-1185">Reference proteome</keyword>
<reference evidence="1 2" key="1">
    <citation type="journal article" date="2022" name="New Phytol.">
        <title>Ecological generalism drives hyperdiversity of secondary metabolite gene clusters in xylarialean endophytes.</title>
        <authorList>
            <person name="Franco M.E.E."/>
            <person name="Wisecaver J.H."/>
            <person name="Arnold A.E."/>
            <person name="Ju Y.M."/>
            <person name="Slot J.C."/>
            <person name="Ahrendt S."/>
            <person name="Moore L.P."/>
            <person name="Eastman K.E."/>
            <person name="Scott K."/>
            <person name="Konkel Z."/>
            <person name="Mondo S.J."/>
            <person name="Kuo A."/>
            <person name="Hayes R.D."/>
            <person name="Haridas S."/>
            <person name="Andreopoulos B."/>
            <person name="Riley R."/>
            <person name="LaButti K."/>
            <person name="Pangilinan J."/>
            <person name="Lipzen A."/>
            <person name="Amirebrahimi M."/>
            <person name="Yan J."/>
            <person name="Adam C."/>
            <person name="Keymanesh K."/>
            <person name="Ng V."/>
            <person name="Louie K."/>
            <person name="Northen T."/>
            <person name="Drula E."/>
            <person name="Henrissat B."/>
            <person name="Hsieh H.M."/>
            <person name="Youens-Clark K."/>
            <person name="Lutzoni F."/>
            <person name="Miadlikowska J."/>
            <person name="Eastwood D.C."/>
            <person name="Hamelin R.C."/>
            <person name="Grigoriev I.V."/>
            <person name="U'Ren J.M."/>
        </authorList>
    </citation>
    <scope>NUCLEOTIDE SEQUENCE [LARGE SCALE GENOMIC DNA]</scope>
    <source>
        <strain evidence="1 2">CBS 119005</strain>
    </source>
</reference>
<dbReference type="Proteomes" id="UP001497700">
    <property type="component" value="Unassembled WGS sequence"/>
</dbReference>
<accession>A0ACB9ZC15</accession>
<gene>
    <name evidence="1" type="ORF">F4820DRAFT_444622</name>
</gene>